<dbReference type="PANTHER" id="PTHR45947">
    <property type="entry name" value="SULFOQUINOVOSYL TRANSFERASE SQD2"/>
    <property type="match status" value="1"/>
</dbReference>
<keyword evidence="1" id="KW-0328">Glycosyltransferase</keyword>
<feature type="domain" description="Glycosyltransferase subfamily 4-like N-terminal" evidence="3">
    <location>
        <begin position="176"/>
        <end position="350"/>
    </location>
</feature>
<sequence>MLSFRTVYDIVKAATFTASLTLRHLRDEPARLPLLALRLLPGPMRRGARRTGSGLGPLPRAYALWDAGRRTDAEAVVRDAAESAGPRRLARLTAFAIAVERPGLADLLLARLPEGPRRAALAHRLSVRTGRTIPVQTPSRWVDASVDRVRRTPSYQPVNARVLHIVSNALPHTNAGYTQRTHRIVLGQRAAGLDPHVVTRVGFPLTKGVLDARTTVEVDGIPYHRLLPWRAPAGDAEALAAGLRLAEPLVRRLRPGVLHAASDYRNARLALELGRRFGLPVVYEVRGFLEESWLSRDPSRSPDDAFFVAERERETACMREADTVVTLGEAMRAEIVSRGIDPAKVAVVANAVDEAFLAPLPDGADLRRELGIGPDDFVVGTTTSCYGYEGLESLVDATALLRKRGVPAHALVVGDGPELGALRERAAAAGLNGYAHFPGRVPAEQVRVHHAALDVFAVPRRDDRVCRLVTPLKPVEAMASGLPVVASDLLALSEIVKPGVTGELIPAGDSETLSNCLERLFYSPDVREAYGLAARESVGAHRTWRAAAYIYIDVYTTVNRGLSEPGHTSWTPATQN</sequence>
<dbReference type="GO" id="GO:1901137">
    <property type="term" value="P:carbohydrate derivative biosynthetic process"/>
    <property type="evidence" value="ECO:0007669"/>
    <property type="project" value="UniProtKB-ARBA"/>
</dbReference>
<dbReference type="Gene3D" id="3.40.50.2000">
    <property type="entry name" value="Glycogen Phosphorylase B"/>
    <property type="match status" value="2"/>
</dbReference>
<keyword evidence="2" id="KW-0808">Transferase</keyword>
<dbReference type="GO" id="GO:0016757">
    <property type="term" value="F:glycosyltransferase activity"/>
    <property type="evidence" value="ECO:0007669"/>
    <property type="project" value="UniProtKB-KW"/>
</dbReference>
<name>A0A9W6P9R3_9ACTN</name>
<evidence type="ECO:0000259" key="3">
    <source>
        <dbReference type="Pfam" id="PF13579"/>
    </source>
</evidence>
<evidence type="ECO:0000256" key="1">
    <source>
        <dbReference type="ARBA" id="ARBA00022676"/>
    </source>
</evidence>
<dbReference type="AlphaFoldDB" id="A0A9W6P9R3"/>
<dbReference type="EMBL" id="BSQG01000008">
    <property type="protein sequence ID" value="GLU49617.1"/>
    <property type="molecule type" value="Genomic_DNA"/>
</dbReference>
<dbReference type="Proteomes" id="UP001165092">
    <property type="component" value="Unassembled WGS sequence"/>
</dbReference>
<dbReference type="Pfam" id="PF13692">
    <property type="entry name" value="Glyco_trans_1_4"/>
    <property type="match status" value="1"/>
</dbReference>
<dbReference type="InterPro" id="IPR028098">
    <property type="entry name" value="Glyco_trans_4-like_N"/>
</dbReference>
<reference evidence="4" key="1">
    <citation type="submission" date="2023-02" db="EMBL/GenBank/DDBJ databases">
        <title>Nocardiopsis ansamitocini NBRC 112285.</title>
        <authorList>
            <person name="Ichikawa N."/>
            <person name="Sato H."/>
            <person name="Tonouchi N."/>
        </authorList>
    </citation>
    <scope>NUCLEOTIDE SEQUENCE</scope>
    <source>
        <strain evidence="4">NBRC 112285</strain>
    </source>
</reference>
<evidence type="ECO:0000256" key="2">
    <source>
        <dbReference type="ARBA" id="ARBA00022679"/>
    </source>
</evidence>
<protein>
    <submittedName>
        <fullName evidence="4">Glycosyltransferase WbuB</fullName>
    </submittedName>
</protein>
<comment type="caution">
    <text evidence="4">The sequence shown here is derived from an EMBL/GenBank/DDBJ whole genome shotgun (WGS) entry which is preliminary data.</text>
</comment>
<evidence type="ECO:0000313" key="5">
    <source>
        <dbReference type="Proteomes" id="UP001165092"/>
    </source>
</evidence>
<dbReference type="CDD" id="cd03794">
    <property type="entry name" value="GT4_WbuB-like"/>
    <property type="match status" value="1"/>
</dbReference>
<dbReference type="Pfam" id="PF13579">
    <property type="entry name" value="Glyco_trans_4_4"/>
    <property type="match status" value="1"/>
</dbReference>
<organism evidence="4 5">
    <name type="scientific">Nocardiopsis ansamitocini</name>
    <dbReference type="NCBI Taxonomy" id="1670832"/>
    <lineage>
        <taxon>Bacteria</taxon>
        <taxon>Bacillati</taxon>
        <taxon>Actinomycetota</taxon>
        <taxon>Actinomycetes</taxon>
        <taxon>Streptosporangiales</taxon>
        <taxon>Nocardiopsidaceae</taxon>
        <taxon>Nocardiopsis</taxon>
    </lineage>
</organism>
<dbReference type="PANTHER" id="PTHR45947:SF3">
    <property type="entry name" value="SULFOQUINOVOSYL TRANSFERASE SQD2"/>
    <property type="match status" value="1"/>
</dbReference>
<accession>A0A9W6P9R3</accession>
<proteinExistence type="predicted"/>
<dbReference type="InterPro" id="IPR050194">
    <property type="entry name" value="Glycosyltransferase_grp1"/>
</dbReference>
<dbReference type="SUPFAM" id="SSF53756">
    <property type="entry name" value="UDP-Glycosyltransferase/glycogen phosphorylase"/>
    <property type="match status" value="1"/>
</dbReference>
<gene>
    <name evidence="4" type="ORF">Nans01_39680</name>
</gene>
<keyword evidence="5" id="KW-1185">Reference proteome</keyword>
<evidence type="ECO:0000313" key="4">
    <source>
        <dbReference type="EMBL" id="GLU49617.1"/>
    </source>
</evidence>